<dbReference type="Proteomes" id="UP000184079">
    <property type="component" value="Unassembled WGS sequence"/>
</dbReference>
<keyword evidence="1" id="KW-0812">Transmembrane</keyword>
<reference evidence="3" key="1">
    <citation type="submission" date="2016-11" db="EMBL/GenBank/DDBJ databases">
        <authorList>
            <person name="Varghese N."/>
            <person name="Submissions S."/>
        </authorList>
    </citation>
    <scope>NUCLEOTIDE SEQUENCE [LARGE SCALE GENOMIC DNA]</scope>
    <source>
        <strain evidence="3">CGMCC 1.6496</strain>
    </source>
</reference>
<gene>
    <name evidence="2" type="ORF">SAMN05421807_101215</name>
</gene>
<evidence type="ECO:0000256" key="1">
    <source>
        <dbReference type="SAM" id="Phobius"/>
    </source>
</evidence>
<keyword evidence="1" id="KW-1133">Transmembrane helix</keyword>
<proteinExistence type="predicted"/>
<dbReference type="Pfam" id="PF11118">
    <property type="entry name" value="DUF2627"/>
    <property type="match status" value="1"/>
</dbReference>
<dbReference type="InterPro" id="IPR020138">
    <property type="entry name" value="Uncharacterised_YqzF"/>
</dbReference>
<dbReference type="EMBL" id="FQXD01000001">
    <property type="protein sequence ID" value="SHG67069.1"/>
    <property type="molecule type" value="Genomic_DNA"/>
</dbReference>
<feature type="transmembrane region" description="Helical" evidence="1">
    <location>
        <begin position="41"/>
        <end position="62"/>
    </location>
</feature>
<sequence>MIRIIAILILFIPGLIAAIGIKLMRDTLFATFYPIFLHSSIQFIIGLILFLAGLAFIGGFIIHRDRKRQKNQQQKRNCYANGD</sequence>
<evidence type="ECO:0000313" key="3">
    <source>
        <dbReference type="Proteomes" id="UP000184079"/>
    </source>
</evidence>
<name>A0A1M5LR04_9BACI</name>
<protein>
    <recommendedName>
        <fullName evidence="4">DUF2627 domain-containing protein</fullName>
    </recommendedName>
</protein>
<dbReference type="RefSeq" id="WP_073004322.1">
    <property type="nucleotide sequence ID" value="NZ_FQXD01000001.1"/>
</dbReference>
<accession>A0A1M5LR04</accession>
<keyword evidence="3" id="KW-1185">Reference proteome</keyword>
<evidence type="ECO:0008006" key="4">
    <source>
        <dbReference type="Google" id="ProtNLM"/>
    </source>
</evidence>
<organism evidence="2 3">
    <name type="scientific">Virgibacillus chiguensis</name>
    <dbReference type="NCBI Taxonomy" id="411959"/>
    <lineage>
        <taxon>Bacteria</taxon>
        <taxon>Bacillati</taxon>
        <taxon>Bacillota</taxon>
        <taxon>Bacilli</taxon>
        <taxon>Bacillales</taxon>
        <taxon>Bacillaceae</taxon>
        <taxon>Virgibacillus</taxon>
    </lineage>
</organism>
<evidence type="ECO:0000313" key="2">
    <source>
        <dbReference type="EMBL" id="SHG67069.1"/>
    </source>
</evidence>
<keyword evidence="1" id="KW-0472">Membrane</keyword>
<dbReference type="AlphaFoldDB" id="A0A1M5LR04"/>